<comment type="caution">
    <text evidence="1">The sequence shown here is derived from an EMBL/GenBank/DDBJ whole genome shotgun (WGS) entry which is preliminary data.</text>
</comment>
<organism evidence="1 2">
    <name type="scientific">Amycolatopsis lurida NRRL 2430</name>
    <dbReference type="NCBI Taxonomy" id="1460371"/>
    <lineage>
        <taxon>Bacteria</taxon>
        <taxon>Bacillati</taxon>
        <taxon>Actinomycetota</taxon>
        <taxon>Actinomycetes</taxon>
        <taxon>Pseudonocardiales</taxon>
        <taxon>Pseudonocardiaceae</taxon>
        <taxon>Amycolatopsis</taxon>
    </lineage>
</organism>
<evidence type="ECO:0000313" key="2">
    <source>
        <dbReference type="Proteomes" id="UP000256220"/>
    </source>
</evidence>
<name>A0A2P2FXG1_AMYLU</name>
<dbReference type="Proteomes" id="UP000256220">
    <property type="component" value="Unassembled WGS sequence"/>
</dbReference>
<reference evidence="1 2" key="1">
    <citation type="journal article" date="2014" name="Genome Announc.">
        <title>Draft Genome Sequence of Amycolatopsis lurida NRRL 2430, Producer of the Glycopeptide Family Antibiotic Ristocetin.</title>
        <authorList>
            <person name="Kwun M.J."/>
            <person name="Hong H.J."/>
        </authorList>
    </citation>
    <scope>NUCLEOTIDE SEQUENCE [LARGE SCALE GENOMIC DNA]</scope>
    <source>
        <strain evidence="1 2">NRRL 2430</strain>
    </source>
</reference>
<sequence>MVREKAVPGDPRVAVPAVVAGAGVDADQVAVLRRDAVDDGFAPASLIACAAISSSSFKLTPITCVKS</sequence>
<protein>
    <submittedName>
        <fullName evidence="1">Uncharacterized protein</fullName>
    </submittedName>
</protein>
<dbReference type="EMBL" id="JFBM01000007">
    <property type="protein sequence ID" value="KFU81416.1"/>
    <property type="molecule type" value="Genomic_DNA"/>
</dbReference>
<keyword evidence="2" id="KW-1185">Reference proteome</keyword>
<gene>
    <name evidence="1" type="ORF">BB31_11140</name>
</gene>
<proteinExistence type="predicted"/>
<accession>A0A2P2FXG1</accession>
<evidence type="ECO:0000313" key="1">
    <source>
        <dbReference type="EMBL" id="KFU81416.1"/>
    </source>
</evidence>
<dbReference type="AlphaFoldDB" id="A0A2P2FXG1"/>